<dbReference type="EMBL" id="JFYZ01000049">
    <property type="protein sequence ID" value="EZP73019.1"/>
    <property type="molecule type" value="Genomic_DNA"/>
</dbReference>
<gene>
    <name evidence="3" type="ORF">BES08_23610</name>
    <name evidence="4" type="ORF">BV97_05030</name>
</gene>
<keyword evidence="2" id="KW-0472">Membrane</keyword>
<name>A0A031JFW6_9SPHN</name>
<dbReference type="KEGG" id="nre:BES08_23610"/>
<dbReference type="Proteomes" id="UP000094626">
    <property type="component" value="Plasmid pSA1"/>
</dbReference>
<feature type="transmembrane region" description="Helical" evidence="2">
    <location>
        <begin position="89"/>
        <end position="110"/>
    </location>
</feature>
<keyword evidence="2" id="KW-0812">Transmembrane</keyword>
<keyword evidence="3" id="KW-0614">Plasmid</keyword>
<evidence type="ECO:0000313" key="6">
    <source>
        <dbReference type="Proteomes" id="UP000094626"/>
    </source>
</evidence>
<dbReference type="EMBL" id="CP017076">
    <property type="protein sequence ID" value="AOR79761.1"/>
    <property type="molecule type" value="Genomic_DNA"/>
</dbReference>
<feature type="transmembrane region" description="Helical" evidence="2">
    <location>
        <begin position="176"/>
        <end position="193"/>
    </location>
</feature>
<protein>
    <submittedName>
        <fullName evidence="4">Uncharacterized protein</fullName>
    </submittedName>
</protein>
<evidence type="ECO:0000313" key="4">
    <source>
        <dbReference type="EMBL" id="EZP73019.1"/>
    </source>
</evidence>
<evidence type="ECO:0000313" key="5">
    <source>
        <dbReference type="Proteomes" id="UP000024329"/>
    </source>
</evidence>
<keyword evidence="6" id="KW-1185">Reference proteome</keyword>
<feature type="compositionally biased region" description="Basic and acidic residues" evidence="1">
    <location>
        <begin position="148"/>
        <end position="172"/>
    </location>
</feature>
<dbReference type="RefSeq" id="WP_036529807.1">
    <property type="nucleotide sequence ID" value="NZ_CP017076.1"/>
</dbReference>
<reference evidence="6" key="3">
    <citation type="journal article" date="2017" name="J. Biotechnol.">
        <title>Complete genome sequence of Novosphingobium resinovorum SA1, a versatile xenobiotic-degrading bacterium capable of utilizing sulfanilic acid.</title>
        <authorList>
            <person name="Hegedus B."/>
            <person name="Kos P.B."/>
            <person name="Balint B."/>
            <person name="Maroti G."/>
            <person name="Gan H.M."/>
            <person name="Perei K."/>
            <person name="Rakhely G."/>
        </authorList>
    </citation>
    <scope>NUCLEOTIDE SEQUENCE [LARGE SCALE GENOMIC DNA]</scope>
    <source>
        <strain evidence="6">SA1</strain>
    </source>
</reference>
<evidence type="ECO:0000256" key="1">
    <source>
        <dbReference type="SAM" id="MobiDB-lite"/>
    </source>
</evidence>
<organism evidence="4 5">
    <name type="scientific">Novosphingobium resinovorum</name>
    <dbReference type="NCBI Taxonomy" id="158500"/>
    <lineage>
        <taxon>Bacteria</taxon>
        <taxon>Pseudomonadati</taxon>
        <taxon>Pseudomonadota</taxon>
        <taxon>Alphaproteobacteria</taxon>
        <taxon>Sphingomonadales</taxon>
        <taxon>Sphingomonadaceae</taxon>
        <taxon>Novosphingobium</taxon>
    </lineage>
</organism>
<dbReference type="AlphaFoldDB" id="A0A031JFW6"/>
<proteinExistence type="predicted"/>
<dbReference type="Proteomes" id="UP000024329">
    <property type="component" value="Unassembled WGS sequence"/>
</dbReference>
<dbReference type="eggNOG" id="ENOG5033YYU">
    <property type="taxonomic scope" value="Bacteria"/>
</dbReference>
<dbReference type="PATRIC" id="fig|158500.4.peg.5108"/>
<geneLocation type="plasmid" evidence="3 6">
    <name>pSA1</name>
</geneLocation>
<reference evidence="4 5" key="1">
    <citation type="submission" date="2014-03" db="EMBL/GenBank/DDBJ databases">
        <title>Whole genome sequence of Novosphingobium resinovorum KF1.</title>
        <authorList>
            <person name="Gan H.M."/>
            <person name="Gan H.Y."/>
            <person name="Chew T.H."/>
            <person name="Savka M.A."/>
        </authorList>
    </citation>
    <scope>NUCLEOTIDE SEQUENCE [LARGE SCALE GENOMIC DNA]</scope>
    <source>
        <strain evidence="4 5">KF1</strain>
    </source>
</reference>
<dbReference type="OrthoDB" id="7282338at2"/>
<evidence type="ECO:0000256" key="2">
    <source>
        <dbReference type="SAM" id="Phobius"/>
    </source>
</evidence>
<feature type="compositionally biased region" description="Basic and acidic residues" evidence="1">
    <location>
        <begin position="117"/>
        <end position="131"/>
    </location>
</feature>
<evidence type="ECO:0000313" key="3">
    <source>
        <dbReference type="EMBL" id="AOR79761.1"/>
    </source>
</evidence>
<accession>A0A031JFW6</accession>
<feature type="region of interest" description="Disordered" evidence="1">
    <location>
        <begin position="117"/>
        <end position="172"/>
    </location>
</feature>
<sequence>MNARFIDWIWHVRGSLPLAPGQSREDAFDRLTPLFFESGTGHERGGDTLTFTKRDQAAQDRMSVFDGGTLRIENGAGGSVLRWHMTSRALLFCFLAPLLFLAFGQLTIALGKLEKPAAEASEKKDEKKDKAAPAMNPIDKFLGAPAPEKPKKDSPKKEGKDKKEEKKDDKHSPTSAYVFAGIFAALYVGGRILEDRKIKALIRRKLAGA</sequence>
<keyword evidence="2" id="KW-1133">Transmembrane helix</keyword>
<reference evidence="3" key="2">
    <citation type="submission" date="2016-08" db="EMBL/GenBank/DDBJ databases">
        <authorList>
            <person name="Seilhamer J.J."/>
        </authorList>
    </citation>
    <scope>NUCLEOTIDE SEQUENCE [LARGE SCALE GENOMIC DNA]</scope>
    <source>
        <strain evidence="3">SA1</strain>
        <plasmid evidence="3">pSA1</plasmid>
    </source>
</reference>